<evidence type="ECO:0000256" key="3">
    <source>
        <dbReference type="ARBA" id="ARBA00023004"/>
    </source>
</evidence>
<dbReference type="AlphaFoldDB" id="A0A0F9F245"/>
<dbReference type="Gene3D" id="3.30.413.10">
    <property type="entry name" value="Sulfite Reductase Hemoprotein, domain 1"/>
    <property type="match status" value="1"/>
</dbReference>
<evidence type="ECO:0000256" key="4">
    <source>
        <dbReference type="ARBA" id="ARBA00023014"/>
    </source>
</evidence>
<keyword evidence="1" id="KW-0004">4Fe-4S</keyword>
<feature type="non-terminal residue" evidence="6">
    <location>
        <position position="1"/>
    </location>
</feature>
<dbReference type="GO" id="GO:0020037">
    <property type="term" value="F:heme binding"/>
    <property type="evidence" value="ECO:0007669"/>
    <property type="project" value="InterPro"/>
</dbReference>
<evidence type="ECO:0000259" key="5">
    <source>
        <dbReference type="PROSITE" id="PS51379"/>
    </source>
</evidence>
<dbReference type="GO" id="GO:0046872">
    <property type="term" value="F:metal ion binding"/>
    <property type="evidence" value="ECO:0007669"/>
    <property type="project" value="UniProtKB-KW"/>
</dbReference>
<dbReference type="PANTHER" id="PTHR24960:SF79">
    <property type="entry name" value="PHOTOSYSTEM I IRON-SULFUR CENTER"/>
    <property type="match status" value="1"/>
</dbReference>
<dbReference type="PROSITE" id="PS00198">
    <property type="entry name" value="4FE4S_FER_1"/>
    <property type="match status" value="1"/>
</dbReference>
<dbReference type="GO" id="GO:0051539">
    <property type="term" value="F:4 iron, 4 sulfur cluster binding"/>
    <property type="evidence" value="ECO:0007669"/>
    <property type="project" value="UniProtKB-KW"/>
</dbReference>
<dbReference type="SUPFAM" id="SSF56014">
    <property type="entry name" value="Nitrite and sulphite reductase 4Fe-4S domain-like"/>
    <property type="match status" value="1"/>
</dbReference>
<proteinExistence type="predicted"/>
<dbReference type="InterPro" id="IPR017896">
    <property type="entry name" value="4Fe4S_Fe-S-bd"/>
</dbReference>
<gene>
    <name evidence="6" type="ORF">LCGC14_2083510</name>
</gene>
<evidence type="ECO:0000256" key="1">
    <source>
        <dbReference type="ARBA" id="ARBA00022485"/>
    </source>
</evidence>
<feature type="domain" description="4Fe-4S ferredoxin-type" evidence="5">
    <location>
        <begin position="126"/>
        <end position="155"/>
    </location>
</feature>
<evidence type="ECO:0000256" key="2">
    <source>
        <dbReference type="ARBA" id="ARBA00022723"/>
    </source>
</evidence>
<dbReference type="InterPro" id="IPR050157">
    <property type="entry name" value="PSI_iron-sulfur_center"/>
</dbReference>
<comment type="caution">
    <text evidence="6">The sequence shown here is derived from an EMBL/GenBank/DDBJ whole genome shotgun (WGS) entry which is preliminary data.</text>
</comment>
<keyword evidence="3" id="KW-0408">Iron</keyword>
<dbReference type="PANTHER" id="PTHR24960">
    <property type="entry name" value="PHOTOSYSTEM I IRON-SULFUR CENTER-RELATED"/>
    <property type="match status" value="1"/>
</dbReference>
<feature type="domain" description="4Fe-4S ferredoxin-type" evidence="5">
    <location>
        <begin position="97"/>
        <end position="125"/>
    </location>
</feature>
<sequence>PSSAAPHAEHEASGPADTWQVDGCRAKEGQCGFALTALSGLKARLEGGIRRSPWQEFLAKGSSGPVLPHRRLRIALAACPNACSQPQIRDIGLIACLDPGGVRANCTGCGQCVEACREDAIAMDNDRARLHPGRCLGCGLCVRTCPEEAIEAQEVRYRVLLGGRLGRHPRWATELPLKVAPDRLGEMMEGLLSEILRSAESGERFSDAVERLGAERLAGMASPRREA</sequence>
<dbReference type="PROSITE" id="PS51379">
    <property type="entry name" value="4FE4S_FER_2"/>
    <property type="match status" value="2"/>
</dbReference>
<dbReference type="Pfam" id="PF01077">
    <property type="entry name" value="NIR_SIR"/>
    <property type="match status" value="1"/>
</dbReference>
<keyword evidence="2" id="KW-0479">Metal-binding</keyword>
<evidence type="ECO:0000313" key="6">
    <source>
        <dbReference type="EMBL" id="KKL72576.1"/>
    </source>
</evidence>
<dbReference type="EMBL" id="LAZR01025230">
    <property type="protein sequence ID" value="KKL72576.1"/>
    <property type="molecule type" value="Genomic_DNA"/>
</dbReference>
<name>A0A0F9F245_9ZZZZ</name>
<reference evidence="6" key="1">
    <citation type="journal article" date="2015" name="Nature">
        <title>Complex archaea that bridge the gap between prokaryotes and eukaryotes.</title>
        <authorList>
            <person name="Spang A."/>
            <person name="Saw J.H."/>
            <person name="Jorgensen S.L."/>
            <person name="Zaremba-Niedzwiedzka K."/>
            <person name="Martijn J."/>
            <person name="Lind A.E."/>
            <person name="van Eijk R."/>
            <person name="Schleper C."/>
            <person name="Guy L."/>
            <person name="Ettema T.J."/>
        </authorList>
    </citation>
    <scope>NUCLEOTIDE SEQUENCE</scope>
</reference>
<dbReference type="GO" id="GO:0016491">
    <property type="term" value="F:oxidoreductase activity"/>
    <property type="evidence" value="ECO:0007669"/>
    <property type="project" value="InterPro"/>
</dbReference>
<dbReference type="InterPro" id="IPR045854">
    <property type="entry name" value="NO2/SO3_Rdtase_4Fe4S_sf"/>
</dbReference>
<organism evidence="6">
    <name type="scientific">marine sediment metagenome</name>
    <dbReference type="NCBI Taxonomy" id="412755"/>
    <lineage>
        <taxon>unclassified sequences</taxon>
        <taxon>metagenomes</taxon>
        <taxon>ecological metagenomes</taxon>
    </lineage>
</organism>
<dbReference type="InterPro" id="IPR017900">
    <property type="entry name" value="4Fe4S_Fe_S_CS"/>
</dbReference>
<dbReference type="Gene3D" id="3.30.70.20">
    <property type="match status" value="1"/>
</dbReference>
<protein>
    <recommendedName>
        <fullName evidence="5">4Fe-4S ferredoxin-type domain-containing protein</fullName>
    </recommendedName>
</protein>
<dbReference type="InterPro" id="IPR006067">
    <property type="entry name" value="NO2/SO3_Rdtase_4Fe4S_dom"/>
</dbReference>
<dbReference type="SUPFAM" id="SSF54862">
    <property type="entry name" value="4Fe-4S ferredoxins"/>
    <property type="match status" value="1"/>
</dbReference>
<accession>A0A0F9F245</accession>
<dbReference type="Pfam" id="PF00037">
    <property type="entry name" value="Fer4"/>
    <property type="match status" value="2"/>
</dbReference>
<keyword evidence="4" id="KW-0411">Iron-sulfur</keyword>